<feature type="compositionally biased region" description="Low complexity" evidence="1">
    <location>
        <begin position="109"/>
        <end position="123"/>
    </location>
</feature>
<keyword evidence="2" id="KW-0812">Transmembrane</keyword>
<reference evidence="4 5" key="1">
    <citation type="submission" date="2016-12" db="EMBL/GenBank/DDBJ databases">
        <authorList>
            <person name="Song W.-J."/>
            <person name="Kurnit D.M."/>
        </authorList>
    </citation>
    <scope>NUCLEOTIDE SEQUENCE [LARGE SCALE GENOMIC DNA]</scope>
    <source>
        <strain evidence="4 5">IMCC3135</strain>
    </source>
</reference>
<evidence type="ECO:0000313" key="4">
    <source>
        <dbReference type="EMBL" id="ASJ70714.1"/>
    </source>
</evidence>
<feature type="transmembrane region" description="Helical" evidence="2">
    <location>
        <begin position="29"/>
        <end position="50"/>
    </location>
</feature>
<dbReference type="OrthoDB" id="6174270at2"/>
<dbReference type="EMBL" id="CP018632">
    <property type="protein sequence ID" value="ASJ70714.1"/>
    <property type="molecule type" value="Genomic_DNA"/>
</dbReference>
<evidence type="ECO:0000256" key="3">
    <source>
        <dbReference type="SAM" id="SignalP"/>
    </source>
</evidence>
<feature type="compositionally biased region" description="Polar residues" evidence="1">
    <location>
        <begin position="62"/>
        <end position="71"/>
    </location>
</feature>
<feature type="region of interest" description="Disordered" evidence="1">
    <location>
        <begin position="59"/>
        <end position="123"/>
    </location>
</feature>
<proteinExistence type="predicted"/>
<feature type="signal peptide" evidence="3">
    <location>
        <begin position="1"/>
        <end position="19"/>
    </location>
</feature>
<dbReference type="KEGG" id="gai:IMCC3135_03005"/>
<dbReference type="Proteomes" id="UP000250079">
    <property type="component" value="Chromosome"/>
</dbReference>
<protein>
    <submittedName>
        <fullName evidence="4">Uncharacterized protein</fullName>
    </submittedName>
</protein>
<keyword evidence="2" id="KW-0472">Membrane</keyword>
<dbReference type="RefSeq" id="WP_088916229.1">
    <property type="nucleotide sequence ID" value="NZ_CP018632.1"/>
</dbReference>
<sequence>MKQLSLVALLILFSAPAMAYVGPGLGMGVIGTIFGVLAAIVLALFGLFWYPLKRAFNKKKTGSNPATSQAAATIAEQTAHPDMPQTQAENPSQAHPDKQDTNNTVALNETTEAGTTNRTETQV</sequence>
<accession>A0A2Z2NUD6</accession>
<evidence type="ECO:0000256" key="2">
    <source>
        <dbReference type="SAM" id="Phobius"/>
    </source>
</evidence>
<keyword evidence="2" id="KW-1133">Transmembrane helix</keyword>
<evidence type="ECO:0000256" key="1">
    <source>
        <dbReference type="SAM" id="MobiDB-lite"/>
    </source>
</evidence>
<dbReference type="AlphaFoldDB" id="A0A2Z2NUD6"/>
<feature type="compositionally biased region" description="Polar residues" evidence="1">
    <location>
        <begin position="84"/>
        <end position="93"/>
    </location>
</feature>
<name>A0A2Z2NUD6_9GAMM</name>
<feature type="chain" id="PRO_5016277890" evidence="3">
    <location>
        <begin position="20"/>
        <end position="123"/>
    </location>
</feature>
<evidence type="ECO:0000313" key="5">
    <source>
        <dbReference type="Proteomes" id="UP000250079"/>
    </source>
</evidence>
<keyword evidence="5" id="KW-1185">Reference proteome</keyword>
<organism evidence="4 5">
    <name type="scientific">Granulosicoccus antarcticus IMCC3135</name>
    <dbReference type="NCBI Taxonomy" id="1192854"/>
    <lineage>
        <taxon>Bacteria</taxon>
        <taxon>Pseudomonadati</taxon>
        <taxon>Pseudomonadota</taxon>
        <taxon>Gammaproteobacteria</taxon>
        <taxon>Chromatiales</taxon>
        <taxon>Granulosicoccaceae</taxon>
        <taxon>Granulosicoccus</taxon>
    </lineage>
</organism>
<gene>
    <name evidence="4" type="ORF">IMCC3135_03005</name>
</gene>
<keyword evidence="3" id="KW-0732">Signal</keyword>